<reference evidence="9" key="1">
    <citation type="submission" date="2022-05" db="EMBL/GenBank/DDBJ databases">
        <authorList>
            <person name="Jo J.-H."/>
            <person name="Im W.-T."/>
        </authorList>
    </citation>
    <scope>NUCLEOTIDE SEQUENCE</scope>
    <source>
        <strain evidence="9">SE220</strain>
    </source>
</reference>
<feature type="domain" description="Peptidase M16 C-terminal" evidence="8">
    <location>
        <begin position="665"/>
        <end position="844"/>
    </location>
</feature>
<keyword evidence="5" id="KW-0482">Metalloprotease</keyword>
<evidence type="ECO:0000259" key="8">
    <source>
        <dbReference type="Pfam" id="PF05193"/>
    </source>
</evidence>
<name>A0ABT0S063_9SPHN</name>
<dbReference type="Proteomes" id="UP001165342">
    <property type="component" value="Unassembled WGS sequence"/>
</dbReference>
<dbReference type="Pfam" id="PF00675">
    <property type="entry name" value="Peptidase_M16"/>
    <property type="match status" value="2"/>
</dbReference>
<keyword evidence="3" id="KW-0378">Hydrolase</keyword>
<dbReference type="InterPro" id="IPR011765">
    <property type="entry name" value="Pept_M16_N"/>
</dbReference>
<dbReference type="SUPFAM" id="SSF63411">
    <property type="entry name" value="LuxS/MPP-like metallohydrolase"/>
    <property type="match status" value="4"/>
</dbReference>
<keyword evidence="6" id="KW-0732">Signal</keyword>
<feature type="chain" id="PRO_5045208242" evidence="6">
    <location>
        <begin position="24"/>
        <end position="933"/>
    </location>
</feature>
<dbReference type="PANTHER" id="PTHR43690:SF17">
    <property type="entry name" value="PROTEIN YHJJ"/>
    <property type="match status" value="1"/>
</dbReference>
<evidence type="ECO:0000313" key="10">
    <source>
        <dbReference type="Proteomes" id="UP001165342"/>
    </source>
</evidence>
<keyword evidence="4" id="KW-0862">Zinc</keyword>
<dbReference type="InterPro" id="IPR050626">
    <property type="entry name" value="Peptidase_M16"/>
</dbReference>
<dbReference type="RefSeq" id="WP_249830717.1">
    <property type="nucleotide sequence ID" value="NZ_JAMGBE010000001.1"/>
</dbReference>
<evidence type="ECO:0000256" key="6">
    <source>
        <dbReference type="SAM" id="SignalP"/>
    </source>
</evidence>
<feature type="domain" description="Peptidase M16 N-terminal" evidence="7">
    <location>
        <begin position="520"/>
        <end position="638"/>
    </location>
</feature>
<dbReference type="Pfam" id="PF05193">
    <property type="entry name" value="Peptidase_M16_C"/>
    <property type="match status" value="2"/>
</dbReference>
<evidence type="ECO:0000256" key="4">
    <source>
        <dbReference type="ARBA" id="ARBA00022833"/>
    </source>
</evidence>
<evidence type="ECO:0000256" key="3">
    <source>
        <dbReference type="ARBA" id="ARBA00022801"/>
    </source>
</evidence>
<keyword evidence="10" id="KW-1185">Reference proteome</keyword>
<organism evidence="9 10">
    <name type="scientific">Sphingomonas hankyongi</name>
    <dbReference type="NCBI Taxonomy" id="2908209"/>
    <lineage>
        <taxon>Bacteria</taxon>
        <taxon>Pseudomonadati</taxon>
        <taxon>Pseudomonadota</taxon>
        <taxon>Alphaproteobacteria</taxon>
        <taxon>Sphingomonadales</taxon>
        <taxon>Sphingomonadaceae</taxon>
        <taxon>Sphingomonas</taxon>
    </lineage>
</organism>
<dbReference type="InterPro" id="IPR007863">
    <property type="entry name" value="Peptidase_M16_C"/>
</dbReference>
<evidence type="ECO:0000313" key="9">
    <source>
        <dbReference type="EMBL" id="MCL6729243.1"/>
    </source>
</evidence>
<evidence type="ECO:0000259" key="7">
    <source>
        <dbReference type="Pfam" id="PF00675"/>
    </source>
</evidence>
<evidence type="ECO:0000256" key="1">
    <source>
        <dbReference type="ARBA" id="ARBA00007261"/>
    </source>
</evidence>
<sequence>MRVLSRLALLTAAAVLTCPPLAAAPIAKSVPIPTLVKQITIPHSTFRLANGLTFIVHEDHKTPIVAVSTWYNVGSKDEPKGKTGFAHLFEHLMFNGTENLPGDYFEYLQQIGATDYNGTTSYDRTNYFETVPKGALERTLFMESDRMGYLLGAVTQGVLDNQRSVVQNEKRQGDSQPGGLVQYEMFGRLFPDGHPYHHTTIGSMADLDAASLEDVKQWFRDRYGPNNAVLVIAGDVTAAEAKPLVEKYFGSIGRGPVNRPAMATVPTLAKPQSIEMKDNVAATTIQRFWAVPGLLDKRLAALDIGGSVLGGLASSRLDKLLVREEKIAVGVTADLIPLQRAGIFTMTATVKPGVDPALVSKRLDEVLADYLAKGPTEDEVQRAIMGEVGGRIRGLEQVGGFGGKAVTLAEGQTYANDSDYYKKTLAAYAGITPAIVRAAMRQWISRPPLTITLVPGERDADYAETKAAAAAKSESAAPAAKPTRQVPPLGQLSALDFPAIEHTQLANGIPVEFVQRTGVPVTQLALQFDAGDAADPVSARGLAGMTMGLMDEGTTSLSSQEIAEAEERLGANVSSSNSADRSYVMLNTLSPNLAASLDLFTDVVLNPAFEPAEIERVKAQALTGIAQLQKDPTRVANRVLPGVLFGASHPYGGPSGGDPKAIAAFTRADLANFQQRWLRPDNAKFFVVSNLPLSEVKPMLETRLGHWAAPAAAKGTKTFTAPPPRPTAQKILLVNRPGAPQSSIVGAQLLPIDPKGDIIPLHSANDTLGGGFLSRLNLDLREDKGWSYGVGGGERLLENSASYVISAPVQADRTGDALAELNKQVQDFLSTKGVTQDELTRTVARSINELPGEFETAGAVISALMRMDLLGRPDNYYETLPGKYRALTTASADQAIRRAVDPNGFTWIVVGDAAKVRPQLEKLGMPIETVEAP</sequence>
<dbReference type="InterPro" id="IPR011249">
    <property type="entry name" value="Metalloenz_LuxS/M16"/>
</dbReference>
<keyword evidence="2" id="KW-0645">Protease</keyword>
<dbReference type="PANTHER" id="PTHR43690">
    <property type="entry name" value="NARDILYSIN"/>
    <property type="match status" value="1"/>
</dbReference>
<comment type="similarity">
    <text evidence="1">Belongs to the peptidase M16 family.</text>
</comment>
<evidence type="ECO:0000256" key="5">
    <source>
        <dbReference type="ARBA" id="ARBA00023049"/>
    </source>
</evidence>
<dbReference type="Gene3D" id="3.30.830.10">
    <property type="entry name" value="Metalloenzyme, LuxS/M16 peptidase-like"/>
    <property type="match status" value="4"/>
</dbReference>
<proteinExistence type="inferred from homology"/>
<feature type="signal peptide" evidence="6">
    <location>
        <begin position="1"/>
        <end position="23"/>
    </location>
</feature>
<comment type="caution">
    <text evidence="9">The sequence shown here is derived from an EMBL/GenBank/DDBJ whole genome shotgun (WGS) entry which is preliminary data.</text>
</comment>
<feature type="domain" description="Peptidase M16 N-terminal" evidence="7">
    <location>
        <begin position="55"/>
        <end position="140"/>
    </location>
</feature>
<accession>A0ABT0S063</accession>
<dbReference type="EMBL" id="JAMGBE010000001">
    <property type="protein sequence ID" value="MCL6729243.1"/>
    <property type="molecule type" value="Genomic_DNA"/>
</dbReference>
<evidence type="ECO:0000256" key="2">
    <source>
        <dbReference type="ARBA" id="ARBA00022670"/>
    </source>
</evidence>
<protein>
    <submittedName>
        <fullName evidence="9">Insulinase family protein</fullName>
    </submittedName>
</protein>
<feature type="domain" description="Peptidase M16 C-terminal" evidence="8">
    <location>
        <begin position="211"/>
        <end position="385"/>
    </location>
</feature>
<gene>
    <name evidence="9" type="ORF">LZ538_04130</name>
</gene>